<reference evidence="2 3" key="2">
    <citation type="journal article" date="2012" name="Eukaryot. Cell">
        <title>Genome update of Botrytis cinerea strains B05.10 and T4.</title>
        <authorList>
            <person name="Staats M."/>
            <person name="van Kan J.A."/>
        </authorList>
    </citation>
    <scope>NUCLEOTIDE SEQUENCE [LARGE SCALE GENOMIC DNA]</scope>
    <source>
        <strain evidence="2 3">B05.10</strain>
    </source>
</reference>
<evidence type="ECO:0000313" key="2">
    <source>
        <dbReference type="EMBL" id="ATZ56180.1"/>
    </source>
</evidence>
<dbReference type="VEuPathDB" id="FungiDB:Bcin13g00290"/>
<dbReference type="AlphaFoldDB" id="A0A384K030"/>
<proteinExistence type="predicted"/>
<name>A0A384K030_BOTFB</name>
<evidence type="ECO:0000313" key="3">
    <source>
        <dbReference type="Proteomes" id="UP000001798"/>
    </source>
</evidence>
<dbReference type="EMBL" id="CP009817">
    <property type="protein sequence ID" value="ATZ56180.1"/>
    <property type="molecule type" value="Genomic_DNA"/>
</dbReference>
<protein>
    <recommendedName>
        <fullName evidence="4">C2H2-type domain-containing protein</fullName>
    </recommendedName>
</protein>
<sequence length="478" mass="54472">MNVCPRAEQSTAFQVFNTSGNNDLPSGTSSPPYPPYNNVHATSLLRPEQFLPTPDHISSFMSTEFPLIQHNTLSTTCPEKFQSNIFQHNTRDFQCANFNPLPNHPSFSVSQENAHHPNSSTISPNNHSAKLCIRSNHKIADELFSLIRTKLTEGENVSMEYKPSLVKDSVQFFYRRNALGPLETLEFGLSIRKSIRDILLNIHIEDREEKSSCILEVVDEAYYEEGWRLYSPVEIGLSNNGHNLGHDAHVLSEAQTMTYGQFYSDPSPSLGQPFILPSPSNSRARKRPTKKHSSAETLGPQSNGQRPTSSKRYRCYCNKQFTCLKSLRKHSNTHNPCQFIACPEPFCTHLSLRIDSIEDHLKTHHIDLSLLLSLERHQKREELKQRTYLILDCTHDRCVVEGCGRRFPRNELDGCKRSLAHVLSHYRDKNNLPSSFRHVCSDDVSCSGKEAWRNSVYVTGERIQKLERHGIEDIDAEP</sequence>
<organism evidence="2 3">
    <name type="scientific">Botryotinia fuckeliana (strain B05.10)</name>
    <name type="common">Noble rot fungus</name>
    <name type="synonym">Botrytis cinerea</name>
    <dbReference type="NCBI Taxonomy" id="332648"/>
    <lineage>
        <taxon>Eukaryota</taxon>
        <taxon>Fungi</taxon>
        <taxon>Dikarya</taxon>
        <taxon>Ascomycota</taxon>
        <taxon>Pezizomycotina</taxon>
        <taxon>Leotiomycetes</taxon>
        <taxon>Helotiales</taxon>
        <taxon>Sclerotiniaceae</taxon>
        <taxon>Botrytis</taxon>
    </lineage>
</organism>
<reference evidence="2 3" key="1">
    <citation type="journal article" date="2011" name="PLoS Genet.">
        <title>Genomic analysis of the necrotrophic fungal pathogens Sclerotinia sclerotiorum and Botrytis cinerea.</title>
        <authorList>
            <person name="Amselem J."/>
            <person name="Cuomo C.A."/>
            <person name="van Kan J.A."/>
            <person name="Viaud M."/>
            <person name="Benito E.P."/>
            <person name="Couloux A."/>
            <person name="Coutinho P.M."/>
            <person name="de Vries R.P."/>
            <person name="Dyer P.S."/>
            <person name="Fillinger S."/>
            <person name="Fournier E."/>
            <person name="Gout L."/>
            <person name="Hahn M."/>
            <person name="Kohn L."/>
            <person name="Lapalu N."/>
            <person name="Plummer K.M."/>
            <person name="Pradier J.M."/>
            <person name="Quevillon E."/>
            <person name="Sharon A."/>
            <person name="Simon A."/>
            <person name="ten Have A."/>
            <person name="Tudzynski B."/>
            <person name="Tudzynski P."/>
            <person name="Wincker P."/>
            <person name="Andrew M."/>
            <person name="Anthouard V."/>
            <person name="Beever R.E."/>
            <person name="Beffa R."/>
            <person name="Benoit I."/>
            <person name="Bouzid O."/>
            <person name="Brault B."/>
            <person name="Chen Z."/>
            <person name="Choquer M."/>
            <person name="Collemare J."/>
            <person name="Cotton P."/>
            <person name="Danchin E.G."/>
            <person name="Da Silva C."/>
            <person name="Gautier A."/>
            <person name="Giraud C."/>
            <person name="Giraud T."/>
            <person name="Gonzalez C."/>
            <person name="Grossetete S."/>
            <person name="Guldener U."/>
            <person name="Henrissat B."/>
            <person name="Howlett B.J."/>
            <person name="Kodira C."/>
            <person name="Kretschmer M."/>
            <person name="Lappartient A."/>
            <person name="Leroch M."/>
            <person name="Levis C."/>
            <person name="Mauceli E."/>
            <person name="Neuveglise C."/>
            <person name="Oeser B."/>
            <person name="Pearson M."/>
            <person name="Poulain J."/>
            <person name="Poussereau N."/>
            <person name="Quesneville H."/>
            <person name="Rascle C."/>
            <person name="Schumacher J."/>
            <person name="Segurens B."/>
            <person name="Sexton A."/>
            <person name="Silva E."/>
            <person name="Sirven C."/>
            <person name="Soanes D.M."/>
            <person name="Talbot N.J."/>
            <person name="Templeton M."/>
            <person name="Yandava C."/>
            <person name="Yarden O."/>
            <person name="Zeng Q."/>
            <person name="Rollins J.A."/>
            <person name="Lebrun M.H."/>
            <person name="Dickman M."/>
        </authorList>
    </citation>
    <scope>NUCLEOTIDE SEQUENCE [LARGE SCALE GENOMIC DNA]</scope>
    <source>
        <strain evidence="2 3">B05.10</strain>
    </source>
</reference>
<feature type="compositionally biased region" description="Basic residues" evidence="1">
    <location>
        <begin position="283"/>
        <end position="292"/>
    </location>
</feature>
<dbReference type="RefSeq" id="XP_024552417.1">
    <property type="nucleotide sequence ID" value="XM_024696604.1"/>
</dbReference>
<dbReference type="KEGG" id="bfu:BCIN_13g00290"/>
<reference evidence="2 3" key="3">
    <citation type="journal article" date="2017" name="Mol. Plant Pathol.">
        <title>A gapless genome sequence of the fungus Botrytis cinerea.</title>
        <authorList>
            <person name="Van Kan J.A."/>
            <person name="Stassen J.H."/>
            <person name="Mosbach A."/>
            <person name="Van Der Lee T.A."/>
            <person name="Faino L."/>
            <person name="Farmer A.D."/>
            <person name="Papasotiriou D.G."/>
            <person name="Zhou S."/>
            <person name="Seidl M.F."/>
            <person name="Cottam E."/>
            <person name="Edel D."/>
            <person name="Hahn M."/>
            <person name="Schwartz D.C."/>
            <person name="Dietrich R.A."/>
            <person name="Widdison S."/>
            <person name="Scalliet G."/>
        </authorList>
    </citation>
    <scope>NUCLEOTIDE SEQUENCE [LARGE SCALE GENOMIC DNA]</scope>
    <source>
        <strain evidence="2 3">B05.10</strain>
    </source>
</reference>
<dbReference type="OrthoDB" id="3437960at2759"/>
<keyword evidence="3" id="KW-1185">Reference proteome</keyword>
<feature type="compositionally biased region" description="Polar residues" evidence="1">
    <location>
        <begin position="295"/>
        <end position="308"/>
    </location>
</feature>
<feature type="region of interest" description="Disordered" evidence="1">
    <location>
        <begin position="273"/>
        <end position="310"/>
    </location>
</feature>
<gene>
    <name evidence="2" type="ORF">BCIN_13g00290</name>
</gene>
<accession>A0A384K030</accession>
<dbReference type="Proteomes" id="UP000001798">
    <property type="component" value="Chromosome 13"/>
</dbReference>
<dbReference type="GeneID" id="5427972"/>
<evidence type="ECO:0008006" key="4">
    <source>
        <dbReference type="Google" id="ProtNLM"/>
    </source>
</evidence>
<evidence type="ECO:0000256" key="1">
    <source>
        <dbReference type="SAM" id="MobiDB-lite"/>
    </source>
</evidence>